<dbReference type="SUPFAM" id="SSF55469">
    <property type="entry name" value="FMN-dependent nitroreductase-like"/>
    <property type="match status" value="1"/>
</dbReference>
<dbReference type="RefSeq" id="WP_054874008.1">
    <property type="nucleotide sequence ID" value="NZ_LKET01000021.1"/>
</dbReference>
<dbReference type="EC" id="1.6.-.-" evidence="7"/>
<protein>
    <submittedName>
        <fullName evidence="7">NADPH-dependent oxidoreductase</fullName>
        <ecNumber evidence="7">1.6.-.-</ecNumber>
    </submittedName>
</protein>
<organism evidence="7 8">
    <name type="scientific">Oxobacter pfennigii</name>
    <dbReference type="NCBI Taxonomy" id="36849"/>
    <lineage>
        <taxon>Bacteria</taxon>
        <taxon>Bacillati</taxon>
        <taxon>Bacillota</taxon>
        <taxon>Clostridia</taxon>
        <taxon>Eubacteriales</taxon>
        <taxon>Clostridiaceae</taxon>
        <taxon>Oxobacter</taxon>
    </lineage>
</organism>
<comment type="similarity">
    <text evidence="2">Belongs to the nitroreductase family.</text>
</comment>
<keyword evidence="8" id="KW-1185">Reference proteome</keyword>
<keyword evidence="4" id="KW-0288">FMN</keyword>
<dbReference type="GO" id="GO:0016491">
    <property type="term" value="F:oxidoreductase activity"/>
    <property type="evidence" value="ECO:0007669"/>
    <property type="project" value="UniProtKB-KW"/>
</dbReference>
<dbReference type="CDD" id="cd20609">
    <property type="entry name" value="nitroreductase"/>
    <property type="match status" value="1"/>
</dbReference>
<dbReference type="Pfam" id="PF00881">
    <property type="entry name" value="Nitroreductase"/>
    <property type="match status" value="1"/>
</dbReference>
<dbReference type="AlphaFoldDB" id="A0A0N8NTS8"/>
<evidence type="ECO:0000256" key="5">
    <source>
        <dbReference type="ARBA" id="ARBA00023002"/>
    </source>
</evidence>
<evidence type="ECO:0000313" key="8">
    <source>
        <dbReference type="Proteomes" id="UP000050326"/>
    </source>
</evidence>
<comment type="caution">
    <text evidence="7">The sequence shown here is derived from an EMBL/GenBank/DDBJ whole genome shotgun (WGS) entry which is preliminary data.</text>
</comment>
<dbReference type="Gene3D" id="3.40.109.10">
    <property type="entry name" value="NADH Oxidase"/>
    <property type="match status" value="1"/>
</dbReference>
<keyword evidence="5 7" id="KW-0560">Oxidoreductase</keyword>
<dbReference type="PATRIC" id="fig|36849.3.peg.965"/>
<dbReference type="InterPro" id="IPR000415">
    <property type="entry name" value="Nitroreductase-like"/>
</dbReference>
<evidence type="ECO:0000256" key="3">
    <source>
        <dbReference type="ARBA" id="ARBA00022630"/>
    </source>
</evidence>
<proteinExistence type="inferred from homology"/>
<name>A0A0N8NTS8_9CLOT</name>
<gene>
    <name evidence="7" type="primary">nfrA</name>
    <name evidence="7" type="ORF">OXPF_09050</name>
</gene>
<dbReference type="Proteomes" id="UP000050326">
    <property type="component" value="Unassembled WGS sequence"/>
</dbReference>
<evidence type="ECO:0000256" key="4">
    <source>
        <dbReference type="ARBA" id="ARBA00022643"/>
    </source>
</evidence>
<reference evidence="7 8" key="1">
    <citation type="submission" date="2015-09" db="EMBL/GenBank/DDBJ databases">
        <title>Genome sequence of Oxobacter pfennigii DSM 3222.</title>
        <authorList>
            <person name="Poehlein A."/>
            <person name="Bengelsdorf F.R."/>
            <person name="Schiel-Bengelsdorf B."/>
            <person name="Duerre P."/>
            <person name="Daniel R."/>
        </authorList>
    </citation>
    <scope>NUCLEOTIDE SEQUENCE [LARGE SCALE GENOMIC DNA]</scope>
    <source>
        <strain evidence="7 8">DSM 3222</strain>
    </source>
</reference>
<dbReference type="OrthoDB" id="9812105at2"/>
<dbReference type="InterPro" id="IPR029479">
    <property type="entry name" value="Nitroreductase"/>
</dbReference>
<dbReference type="STRING" id="36849.OXPF_09050"/>
<keyword evidence="3" id="KW-0285">Flavoprotein</keyword>
<dbReference type="PANTHER" id="PTHR43673">
    <property type="entry name" value="NAD(P)H NITROREDUCTASE YDGI-RELATED"/>
    <property type="match status" value="1"/>
</dbReference>
<feature type="domain" description="Nitroreductase" evidence="6">
    <location>
        <begin position="8"/>
        <end position="61"/>
    </location>
</feature>
<evidence type="ECO:0000256" key="2">
    <source>
        <dbReference type="ARBA" id="ARBA00007118"/>
    </source>
</evidence>
<sequence>MEFLDLAKKRYSVRKYQNKKVEEEKLLKILEAGRIAPTAANAQPQRLIVVREEKGLEKLHKCARLYGAPLAVIVCANHDSSWKRPYDKKDTSDIDASIVTDHMMLEATELGLGTVWICYFAPEVLREEFNLPDNIEPVNILAIGYAEGEDALPDRHDTMRKPIKDTVVYETF</sequence>
<dbReference type="PANTHER" id="PTHR43673:SF2">
    <property type="entry name" value="NITROREDUCTASE"/>
    <property type="match status" value="1"/>
</dbReference>
<accession>A0A0N8NTS8</accession>
<evidence type="ECO:0000313" key="7">
    <source>
        <dbReference type="EMBL" id="KPU45672.1"/>
    </source>
</evidence>
<comment type="cofactor">
    <cofactor evidence="1">
        <name>FMN</name>
        <dbReference type="ChEBI" id="CHEBI:58210"/>
    </cofactor>
</comment>
<evidence type="ECO:0000256" key="1">
    <source>
        <dbReference type="ARBA" id="ARBA00001917"/>
    </source>
</evidence>
<evidence type="ECO:0000259" key="6">
    <source>
        <dbReference type="Pfam" id="PF00881"/>
    </source>
</evidence>
<dbReference type="EMBL" id="LKET01000021">
    <property type="protein sequence ID" value="KPU45672.1"/>
    <property type="molecule type" value="Genomic_DNA"/>
</dbReference>